<reference evidence="3" key="1">
    <citation type="journal article" date="2017" name="Nat. Ecol. Evol.">
        <title>Genome expansion and lineage-specific genetic innovations in the forest pathogenic fungi Armillaria.</title>
        <authorList>
            <person name="Sipos G."/>
            <person name="Prasanna A.N."/>
            <person name="Walter M.C."/>
            <person name="O'Connor E."/>
            <person name="Balint B."/>
            <person name="Krizsan K."/>
            <person name="Kiss B."/>
            <person name="Hess J."/>
            <person name="Varga T."/>
            <person name="Slot J."/>
            <person name="Riley R."/>
            <person name="Boka B."/>
            <person name="Rigling D."/>
            <person name="Barry K."/>
            <person name="Lee J."/>
            <person name="Mihaltcheva S."/>
            <person name="LaButti K."/>
            <person name="Lipzen A."/>
            <person name="Waldron R."/>
            <person name="Moloney N.M."/>
            <person name="Sperisen C."/>
            <person name="Kredics L."/>
            <person name="Vagvoelgyi C."/>
            <person name="Patrignani A."/>
            <person name="Fitzpatrick D."/>
            <person name="Nagy I."/>
            <person name="Doyle S."/>
            <person name="Anderson J.B."/>
            <person name="Grigoriev I.V."/>
            <person name="Gueldener U."/>
            <person name="Muensterkoetter M."/>
            <person name="Nagy L.G."/>
        </authorList>
    </citation>
    <scope>NUCLEOTIDE SEQUENCE [LARGE SCALE GENOMIC DNA]</scope>
    <source>
        <strain evidence="3">Ar21-2</strain>
    </source>
</reference>
<evidence type="ECO:0000313" key="2">
    <source>
        <dbReference type="EMBL" id="PBK92714.1"/>
    </source>
</evidence>
<feature type="chain" id="PRO_5013796461" evidence="1">
    <location>
        <begin position="23"/>
        <end position="235"/>
    </location>
</feature>
<keyword evidence="3" id="KW-1185">Reference proteome</keyword>
<evidence type="ECO:0000256" key="1">
    <source>
        <dbReference type="SAM" id="SignalP"/>
    </source>
</evidence>
<accession>A0A2H3DFX0</accession>
<dbReference type="EMBL" id="KZ293658">
    <property type="protein sequence ID" value="PBK92714.1"/>
    <property type="molecule type" value="Genomic_DNA"/>
</dbReference>
<organism evidence="2 3">
    <name type="scientific">Armillaria gallica</name>
    <name type="common">Bulbous honey fungus</name>
    <name type="synonym">Armillaria bulbosa</name>
    <dbReference type="NCBI Taxonomy" id="47427"/>
    <lineage>
        <taxon>Eukaryota</taxon>
        <taxon>Fungi</taxon>
        <taxon>Dikarya</taxon>
        <taxon>Basidiomycota</taxon>
        <taxon>Agaricomycotina</taxon>
        <taxon>Agaricomycetes</taxon>
        <taxon>Agaricomycetidae</taxon>
        <taxon>Agaricales</taxon>
        <taxon>Marasmiineae</taxon>
        <taxon>Physalacriaceae</taxon>
        <taxon>Armillaria</taxon>
    </lineage>
</organism>
<protein>
    <submittedName>
        <fullName evidence="2">Uncharacterized protein</fullName>
    </submittedName>
</protein>
<name>A0A2H3DFX0_ARMGA</name>
<proteinExistence type="predicted"/>
<dbReference type="AlphaFoldDB" id="A0A2H3DFX0"/>
<sequence>MIFPLLPFLPLSLYSSPLSVVSEDTTHRAASPSPTWLHRGGLLPDFSPSISSPRMSKFQFARRHHRGRHLIPFSNILKIMVHFFEAVYQGIFALRQRISIQRVTGPQIALSAEISRSMPCGEQNHRTEGSTVCITAYYEGHLRSCVALSIRIDVPQTRSYIALSIRIDVRRLEFTKVDALRRACAPHNQDLNIMATPTSIASRGKSGKSVFLDVNLTAFEDQNSEFEAVQRAQTS</sequence>
<gene>
    <name evidence="2" type="ORF">ARMGADRAFT_1030938</name>
</gene>
<evidence type="ECO:0000313" key="3">
    <source>
        <dbReference type="Proteomes" id="UP000217790"/>
    </source>
</evidence>
<keyword evidence="1" id="KW-0732">Signal</keyword>
<feature type="signal peptide" evidence="1">
    <location>
        <begin position="1"/>
        <end position="22"/>
    </location>
</feature>
<dbReference type="Proteomes" id="UP000217790">
    <property type="component" value="Unassembled WGS sequence"/>
</dbReference>
<dbReference type="InParanoid" id="A0A2H3DFX0"/>